<organism evidence="1 2">
    <name type="scientific">Escherichia coli O25b:H4</name>
    <dbReference type="NCBI Taxonomy" id="941280"/>
    <lineage>
        <taxon>Bacteria</taxon>
        <taxon>Pseudomonadati</taxon>
        <taxon>Pseudomonadota</taxon>
        <taxon>Gammaproteobacteria</taxon>
        <taxon>Enterobacterales</taxon>
        <taxon>Enterobacteriaceae</taxon>
        <taxon>Escherichia</taxon>
    </lineage>
</organism>
<accession>A0A192CHH3</accession>
<proteinExistence type="predicted"/>
<name>A0A192CHH3_ECO25</name>
<protein>
    <submittedName>
        <fullName evidence="1">Uncharacterized protein</fullName>
    </submittedName>
</protein>
<reference evidence="1 2" key="1">
    <citation type="submission" date="2016-03" db="EMBL/GenBank/DDBJ databases">
        <title>Genome Sequence and Comparative Pathogenic Determinants of Uropathogenic Escherichia coli O25b:H4, a Clinical Isolate from Saudi Arabia.</title>
        <authorList>
            <person name="Alyamani E.A.J."/>
            <person name="Khiyami M.A."/>
            <person name="Booq R.Y."/>
            <person name="Bahwerth F.S."/>
            <person name="Vaisvil B."/>
            <person name="Schmitt D.P."/>
            <person name="Kapatral V."/>
        </authorList>
    </citation>
    <scope>NUCLEOTIDE SEQUENCE [LARGE SCALE GENOMIC DNA]</scope>
    <source>
        <strain evidence="1 2">O25b:H4</strain>
    </source>
</reference>
<dbReference type="AlphaFoldDB" id="A0A192CHH3"/>
<dbReference type="Proteomes" id="UP000183316">
    <property type="component" value="Chromosome"/>
</dbReference>
<evidence type="ECO:0000313" key="2">
    <source>
        <dbReference type="Proteomes" id="UP000183316"/>
    </source>
</evidence>
<gene>
    <name evidence="1" type="ORF">WLH_04099</name>
</gene>
<dbReference type="EMBL" id="CP015085">
    <property type="protein sequence ID" value="ANK05360.1"/>
    <property type="molecule type" value="Genomic_DNA"/>
</dbReference>
<evidence type="ECO:0000313" key="1">
    <source>
        <dbReference type="EMBL" id="ANK05360.1"/>
    </source>
</evidence>
<sequence>MQIINVDFSAVIIDTFITRFCHGFGPALLQNAFNKRGYRLGQREEPVKDAVTAMSDAIWTIGFFSEWREYEKYG</sequence>